<reference evidence="2" key="1">
    <citation type="journal article" date="2019" name="Int. J. Syst. Evol. Microbiol.">
        <title>The Global Catalogue of Microorganisms (GCM) 10K type strain sequencing project: providing services to taxonomists for standard genome sequencing and annotation.</title>
        <authorList>
            <consortium name="The Broad Institute Genomics Platform"/>
            <consortium name="The Broad Institute Genome Sequencing Center for Infectious Disease"/>
            <person name="Wu L."/>
            <person name="Ma J."/>
        </authorList>
    </citation>
    <scope>NUCLEOTIDE SEQUENCE [LARGE SCALE GENOMIC DNA]</scope>
    <source>
        <strain evidence="2">KACC 14249</strain>
    </source>
</reference>
<dbReference type="RefSeq" id="WP_345716140.1">
    <property type="nucleotide sequence ID" value="NZ_BAABFP010000004.1"/>
</dbReference>
<keyword evidence="2" id="KW-1185">Reference proteome</keyword>
<gene>
    <name evidence="1" type="ORF">ACFQDO_09370</name>
</gene>
<dbReference type="SUPFAM" id="SSF52833">
    <property type="entry name" value="Thioredoxin-like"/>
    <property type="match status" value="1"/>
</dbReference>
<dbReference type="Proteomes" id="UP001596189">
    <property type="component" value="Unassembled WGS sequence"/>
</dbReference>
<sequence>MTDTTFRCADAARDRDDPMVGTAAPARRWLLIEHPGPWAPEAFAESGIERGVQEQLRSAAGASGARILLVRRPGRADPQRGPRAWAVVDHASGVPSVWGTWTEDGDLLDAALALDPERAPVGPVHAAEEPVLLVCTHGRHDTCCAIRGRPVAAALAQRWPDWTWECSHVGGDRFAANVVLLPDGAYYGYLDAESAVRVVEQHLAGRVDADFLRGLSTEPPVVQAAVVEALRQWGPVGARTFRSVHLEALDDGGWRVELAGQPGAGVPDRVGLTVRRATRAAAQLTCRAGGPAASTTYEVVDARVLGPTSPDAAG</sequence>
<dbReference type="CDD" id="cd03062">
    <property type="entry name" value="TRX_Fd_Sucrase"/>
    <property type="match status" value="1"/>
</dbReference>
<dbReference type="InterPro" id="IPR036249">
    <property type="entry name" value="Thioredoxin-like_sf"/>
</dbReference>
<evidence type="ECO:0000313" key="2">
    <source>
        <dbReference type="Proteomes" id="UP001596189"/>
    </source>
</evidence>
<name>A0ABW1JDC5_9ACTN</name>
<accession>A0ABW1JDC5</accession>
<evidence type="ECO:0000313" key="1">
    <source>
        <dbReference type="EMBL" id="MFC6007337.1"/>
    </source>
</evidence>
<dbReference type="PANTHER" id="PTHR31902:SF22">
    <property type="entry name" value="SLL1203 PROTEIN"/>
    <property type="match status" value="1"/>
</dbReference>
<proteinExistence type="predicted"/>
<comment type="caution">
    <text evidence="1">The sequence shown here is derived from an EMBL/GenBank/DDBJ whole genome shotgun (WGS) entry which is preliminary data.</text>
</comment>
<dbReference type="EMBL" id="JBHSRD010000003">
    <property type="protein sequence ID" value="MFC6007337.1"/>
    <property type="molecule type" value="Genomic_DNA"/>
</dbReference>
<protein>
    <submittedName>
        <fullName evidence="1">Sucrase ferredoxin</fullName>
    </submittedName>
</protein>
<organism evidence="1 2">
    <name type="scientific">Angustibacter luteus</name>
    <dbReference type="NCBI Taxonomy" id="658456"/>
    <lineage>
        <taxon>Bacteria</taxon>
        <taxon>Bacillati</taxon>
        <taxon>Actinomycetota</taxon>
        <taxon>Actinomycetes</taxon>
        <taxon>Kineosporiales</taxon>
        <taxon>Kineosporiaceae</taxon>
    </lineage>
</organism>
<dbReference type="Gene3D" id="3.40.30.10">
    <property type="entry name" value="Glutaredoxin"/>
    <property type="match status" value="1"/>
</dbReference>
<dbReference type="PANTHER" id="PTHR31902">
    <property type="entry name" value="ACTIN PATCHES DISTAL PROTEIN 1"/>
    <property type="match status" value="1"/>
</dbReference>
<dbReference type="Pfam" id="PF06999">
    <property type="entry name" value="Suc_Fer-like"/>
    <property type="match status" value="1"/>
</dbReference>
<dbReference type="InterPro" id="IPR009737">
    <property type="entry name" value="Aim32/Apd1-like"/>
</dbReference>